<dbReference type="SUPFAM" id="SSF49265">
    <property type="entry name" value="Fibronectin type III"/>
    <property type="match status" value="2"/>
</dbReference>
<feature type="compositionally biased region" description="Basic and acidic residues" evidence="1">
    <location>
        <begin position="350"/>
        <end position="363"/>
    </location>
</feature>
<keyword evidence="2" id="KW-1133">Transmembrane helix</keyword>
<dbReference type="PANTHER" id="PTHR20859:SF94">
    <property type="entry name" value="CYTOKINE RECEPTOR FAMILY MEMBER B7"/>
    <property type="match status" value="1"/>
</dbReference>
<protein>
    <recommendedName>
        <fullName evidence="3">Fibronectin type-III domain-containing protein</fullName>
    </recommendedName>
</protein>
<evidence type="ECO:0000313" key="5">
    <source>
        <dbReference type="Proteomes" id="UP001153269"/>
    </source>
</evidence>
<dbReference type="InterPro" id="IPR013783">
    <property type="entry name" value="Ig-like_fold"/>
</dbReference>
<dbReference type="PANTHER" id="PTHR20859">
    <property type="entry name" value="INTERFERON/INTERLEUKIN RECEPTOR"/>
    <property type="match status" value="1"/>
</dbReference>
<dbReference type="AlphaFoldDB" id="A0A9N7U893"/>
<evidence type="ECO:0000259" key="3">
    <source>
        <dbReference type="PROSITE" id="PS50853"/>
    </source>
</evidence>
<feature type="compositionally biased region" description="Low complexity" evidence="1">
    <location>
        <begin position="336"/>
        <end position="345"/>
    </location>
</feature>
<comment type="caution">
    <text evidence="4">The sequence shown here is derived from an EMBL/GenBank/DDBJ whole genome shotgun (WGS) entry which is preliminary data.</text>
</comment>
<feature type="transmembrane region" description="Helical" evidence="2">
    <location>
        <begin position="211"/>
        <end position="239"/>
    </location>
</feature>
<evidence type="ECO:0000313" key="4">
    <source>
        <dbReference type="EMBL" id="CAB1426205.1"/>
    </source>
</evidence>
<dbReference type="Pfam" id="PF01108">
    <property type="entry name" value="Tissue_fac"/>
    <property type="match status" value="1"/>
</dbReference>
<keyword evidence="2" id="KW-0472">Membrane</keyword>
<evidence type="ECO:0000256" key="2">
    <source>
        <dbReference type="SAM" id="Phobius"/>
    </source>
</evidence>
<dbReference type="InterPro" id="IPR015373">
    <property type="entry name" value="Interferon/interleukin_rcp_dom"/>
</dbReference>
<keyword evidence="5" id="KW-1185">Reference proteome</keyword>
<evidence type="ECO:0000256" key="1">
    <source>
        <dbReference type="SAM" id="MobiDB-lite"/>
    </source>
</evidence>
<proteinExistence type="predicted"/>
<reference evidence="4" key="1">
    <citation type="submission" date="2020-03" db="EMBL/GenBank/DDBJ databases">
        <authorList>
            <person name="Weist P."/>
        </authorList>
    </citation>
    <scope>NUCLEOTIDE SEQUENCE</scope>
</reference>
<dbReference type="PROSITE" id="PS50853">
    <property type="entry name" value="FN3"/>
    <property type="match status" value="1"/>
</dbReference>
<dbReference type="CDD" id="cd00063">
    <property type="entry name" value="FN3"/>
    <property type="match status" value="1"/>
</dbReference>
<feature type="region of interest" description="Disordered" evidence="1">
    <location>
        <begin position="291"/>
        <end position="363"/>
    </location>
</feature>
<dbReference type="GO" id="GO:0004896">
    <property type="term" value="F:cytokine receptor activity"/>
    <property type="evidence" value="ECO:0007669"/>
    <property type="project" value="TreeGrafter"/>
</dbReference>
<dbReference type="InterPro" id="IPR050650">
    <property type="entry name" value="Type-II_Cytokine-TF_Rcpt"/>
</dbReference>
<feature type="compositionally biased region" description="Low complexity" evidence="1">
    <location>
        <begin position="310"/>
        <end position="320"/>
    </location>
</feature>
<name>A0A9N7U893_PLEPL</name>
<dbReference type="Proteomes" id="UP001153269">
    <property type="component" value="Unassembled WGS sequence"/>
</dbReference>
<sequence length="551" mass="60528">MDSLSVAGLDVPQPDDLVVNISDGEVLIYWKPPADAPLNSKYNVQMGKLNGDWAEVQTCTGITNCYCDLSSLIYDYHAVYKVKVQLVAGDDTSQWTVKKVRLYESELQPPSFTLLATSSTLSVKVHRKLVLRKLFSFGLTYTIYLEETEKDKITIAYLRDDDVGLEQRTTTFGSLQWGRKYCVSIKVEGRGARSASAVSPKQCLLLPEREWFIIAVSSLTTLGVLLIVVVIATIVLCYVKLPAKTPAALKSPASHWLPLAVEEGTVEVVTDRGWFLSRYGTEVKNDINHPVTHFTMTEDNEKEEDRRTSGESNSASNNGGCPLMRQDDSGCGSWGGTESSTGSRTDYSLQDERTDADKVRKREDSGVGLGCQLDSSSLELDGQDIRPLKESVPVGSYRTQSPPAVHTCASDDEEAFKQILPDTVLAEVVTGYRAGPQVCICSGAGQCTWCHNQGPNGAEVIKQYGSTCIENEPLSSKCDFVDSYKAGLTFSSYSKKSQMDTVMMDDLKNMFKHLGDTFPLLSTLPPLVEGGHDFNMNNVCLSLNDVQVTTD</sequence>
<dbReference type="InterPro" id="IPR003961">
    <property type="entry name" value="FN3_dom"/>
</dbReference>
<accession>A0A9N7U893</accession>
<dbReference type="Pfam" id="PF09294">
    <property type="entry name" value="Interfer-bind"/>
    <property type="match status" value="1"/>
</dbReference>
<gene>
    <name evidence="4" type="ORF">PLEPLA_LOCUS14140</name>
</gene>
<feature type="domain" description="Fibronectin type-III" evidence="3">
    <location>
        <begin position="11"/>
        <end position="110"/>
    </location>
</feature>
<keyword evidence="2" id="KW-0812">Transmembrane</keyword>
<organism evidence="4 5">
    <name type="scientific">Pleuronectes platessa</name>
    <name type="common">European plaice</name>
    <dbReference type="NCBI Taxonomy" id="8262"/>
    <lineage>
        <taxon>Eukaryota</taxon>
        <taxon>Metazoa</taxon>
        <taxon>Chordata</taxon>
        <taxon>Craniata</taxon>
        <taxon>Vertebrata</taxon>
        <taxon>Euteleostomi</taxon>
        <taxon>Actinopterygii</taxon>
        <taxon>Neopterygii</taxon>
        <taxon>Teleostei</taxon>
        <taxon>Neoteleostei</taxon>
        <taxon>Acanthomorphata</taxon>
        <taxon>Carangaria</taxon>
        <taxon>Pleuronectiformes</taxon>
        <taxon>Pleuronectoidei</taxon>
        <taxon>Pleuronectidae</taxon>
        <taxon>Pleuronectes</taxon>
    </lineage>
</organism>
<dbReference type="EMBL" id="CADEAL010000868">
    <property type="protein sequence ID" value="CAB1426205.1"/>
    <property type="molecule type" value="Genomic_DNA"/>
</dbReference>
<dbReference type="Gene3D" id="2.60.40.10">
    <property type="entry name" value="Immunoglobulins"/>
    <property type="match status" value="1"/>
</dbReference>
<dbReference type="GO" id="GO:0005886">
    <property type="term" value="C:plasma membrane"/>
    <property type="evidence" value="ECO:0007669"/>
    <property type="project" value="TreeGrafter"/>
</dbReference>
<dbReference type="InterPro" id="IPR036116">
    <property type="entry name" value="FN3_sf"/>
</dbReference>